<dbReference type="InterPro" id="IPR036465">
    <property type="entry name" value="vWFA_dom_sf"/>
</dbReference>
<dbReference type="AlphaFoldDB" id="A0A8A0RL52"/>
<dbReference type="RefSeq" id="WP_206708676.1">
    <property type="nucleotide sequence ID" value="NZ_CP059066.1"/>
</dbReference>
<dbReference type="CDD" id="cd00198">
    <property type="entry name" value="vWFA"/>
    <property type="match status" value="1"/>
</dbReference>
<sequence>MDKGMIRQIILVTDGHSNIGGNPVPAAKEAAEKGIIVNAIGIINPGSSGIEEVKAVAAAGEGEYQLVQIENLASSMVMVTLRSIQATLEQVVSRQLKELVGSEMKDIPPSERGKFVDMIERIQDEIDLKCLILLDTSGSMAGKLETAKESVLSLFKSLEVRKGRNIIGIMAFPGSGGSASAVISPFTDNIRSLEKELSRLKAAGGTPTSLALRDAAAYLMGEQTKERALLEEQIV</sequence>
<dbReference type="SUPFAM" id="SSF53300">
    <property type="entry name" value="vWA-like"/>
    <property type="match status" value="2"/>
</dbReference>
<evidence type="ECO:0000313" key="2">
    <source>
        <dbReference type="EMBL" id="QSQ08464.1"/>
    </source>
</evidence>
<dbReference type="PROSITE" id="PS50234">
    <property type="entry name" value="VWFA"/>
    <property type="match status" value="2"/>
</dbReference>
<accession>A0A8A0RL52</accession>
<dbReference type="Pfam" id="PF13519">
    <property type="entry name" value="VWA_2"/>
    <property type="match status" value="1"/>
</dbReference>
<dbReference type="Gene3D" id="3.40.50.410">
    <property type="entry name" value="von Willebrand factor, type A domain"/>
    <property type="match status" value="1"/>
</dbReference>
<protein>
    <recommendedName>
        <fullName evidence="1">VWFA domain-containing protein</fullName>
    </recommendedName>
</protein>
<name>A0A8A0RL52_9FIRM</name>
<gene>
    <name evidence="2" type="ORF">H0A61_00786</name>
</gene>
<dbReference type="InterPro" id="IPR002035">
    <property type="entry name" value="VWF_A"/>
</dbReference>
<evidence type="ECO:0000313" key="3">
    <source>
        <dbReference type="Proteomes" id="UP000662904"/>
    </source>
</evidence>
<dbReference type="EMBL" id="CP059066">
    <property type="protein sequence ID" value="QSQ08464.1"/>
    <property type="molecule type" value="Genomic_DNA"/>
</dbReference>
<dbReference type="Proteomes" id="UP000662904">
    <property type="component" value="Chromosome"/>
</dbReference>
<organism evidence="2 3">
    <name type="scientific">Koleobacter methoxysyntrophicus</name>
    <dbReference type="NCBI Taxonomy" id="2751313"/>
    <lineage>
        <taxon>Bacteria</taxon>
        <taxon>Bacillati</taxon>
        <taxon>Bacillota</taxon>
        <taxon>Clostridia</taxon>
        <taxon>Koleobacterales</taxon>
        <taxon>Koleobacteraceae</taxon>
        <taxon>Koleobacter</taxon>
    </lineage>
</organism>
<keyword evidence="3" id="KW-1185">Reference proteome</keyword>
<reference evidence="2" key="1">
    <citation type="submission" date="2020-07" db="EMBL/GenBank/DDBJ databases">
        <title>Koleobacter methoxysyntrophicus gen. nov., sp. nov., a novel anaerobic bacterium isolated from deep subsurface oil field and proposal of Koleobacterales ord. nov. in the phylum Firmicutes.</title>
        <authorList>
            <person name="Sakamoto S."/>
            <person name="Tamaki H."/>
        </authorList>
    </citation>
    <scope>NUCLEOTIDE SEQUENCE</scope>
    <source>
        <strain evidence="2">NRmbB1</strain>
    </source>
</reference>
<dbReference type="KEGG" id="kme:H0A61_00786"/>
<proteinExistence type="predicted"/>
<evidence type="ECO:0000259" key="1">
    <source>
        <dbReference type="PROSITE" id="PS50234"/>
    </source>
</evidence>
<feature type="domain" description="VWFA" evidence="1">
    <location>
        <begin position="129"/>
        <end position="235"/>
    </location>
</feature>
<feature type="domain" description="VWFA" evidence="1">
    <location>
        <begin position="1"/>
        <end position="91"/>
    </location>
</feature>